<dbReference type="SUPFAM" id="SSF56112">
    <property type="entry name" value="Protein kinase-like (PK-like)"/>
    <property type="match status" value="1"/>
</dbReference>
<gene>
    <name evidence="2" type="ORF">FWILDA_LOCUS2819</name>
</gene>
<dbReference type="PANTHER" id="PTHR44329:SF289">
    <property type="entry name" value="SERINE_THREONINE-PROTEIN KINASE VIK"/>
    <property type="match status" value="1"/>
</dbReference>
<feature type="domain" description="Protein kinase" evidence="1">
    <location>
        <begin position="1"/>
        <end position="77"/>
    </location>
</feature>
<evidence type="ECO:0000313" key="2">
    <source>
        <dbReference type="EMBL" id="CAI2166935.1"/>
    </source>
</evidence>
<dbReference type="EMBL" id="CAMKVN010000346">
    <property type="protein sequence ID" value="CAI2166935.1"/>
    <property type="molecule type" value="Genomic_DNA"/>
</dbReference>
<dbReference type="GO" id="GO:0004674">
    <property type="term" value="F:protein serine/threonine kinase activity"/>
    <property type="evidence" value="ECO:0007669"/>
    <property type="project" value="TreeGrafter"/>
</dbReference>
<dbReference type="OrthoDB" id="10261027at2759"/>
<dbReference type="Gene3D" id="1.10.510.10">
    <property type="entry name" value="Transferase(Phosphotransferase) domain 1"/>
    <property type="match status" value="1"/>
</dbReference>
<dbReference type="InterPro" id="IPR011009">
    <property type="entry name" value="Kinase-like_dom_sf"/>
</dbReference>
<sequence>VYGFGMIMWEWLTGRRPFWNRVHDVDLIIDICDGLRPPIVTNAPEGYVELMQECWHSNPKRRPTAADIQSRIMSIWNSEPTKYQNGNKEFNFQRRWRNFIKSEYSAR</sequence>
<dbReference type="InterPro" id="IPR000719">
    <property type="entry name" value="Prot_kinase_dom"/>
</dbReference>
<dbReference type="InterPro" id="IPR051681">
    <property type="entry name" value="Ser/Thr_Kinases-Pseudokinases"/>
</dbReference>
<dbReference type="Pfam" id="PF07714">
    <property type="entry name" value="PK_Tyr_Ser-Thr"/>
    <property type="match status" value="1"/>
</dbReference>
<keyword evidence="3" id="KW-1185">Reference proteome</keyword>
<name>A0A9W4SES1_9GLOM</name>
<reference evidence="2" key="1">
    <citation type="submission" date="2022-08" db="EMBL/GenBank/DDBJ databases">
        <authorList>
            <person name="Kallberg Y."/>
            <person name="Tangrot J."/>
            <person name="Rosling A."/>
        </authorList>
    </citation>
    <scope>NUCLEOTIDE SEQUENCE</scope>
    <source>
        <strain evidence="2">Wild A</strain>
    </source>
</reference>
<comment type="caution">
    <text evidence="2">The sequence shown here is derived from an EMBL/GenBank/DDBJ whole genome shotgun (WGS) entry which is preliminary data.</text>
</comment>
<dbReference type="InterPro" id="IPR001245">
    <property type="entry name" value="Ser-Thr/Tyr_kinase_cat_dom"/>
</dbReference>
<dbReference type="PROSITE" id="PS50011">
    <property type="entry name" value="PROTEIN_KINASE_DOM"/>
    <property type="match status" value="1"/>
</dbReference>
<evidence type="ECO:0000259" key="1">
    <source>
        <dbReference type="PROSITE" id="PS50011"/>
    </source>
</evidence>
<dbReference type="PANTHER" id="PTHR44329">
    <property type="entry name" value="SERINE/THREONINE-PROTEIN KINASE TNNI3K-RELATED"/>
    <property type="match status" value="1"/>
</dbReference>
<feature type="non-terminal residue" evidence="2">
    <location>
        <position position="107"/>
    </location>
</feature>
<proteinExistence type="predicted"/>
<evidence type="ECO:0000313" key="3">
    <source>
        <dbReference type="Proteomes" id="UP001153678"/>
    </source>
</evidence>
<organism evidence="2 3">
    <name type="scientific">Funneliformis geosporum</name>
    <dbReference type="NCBI Taxonomy" id="1117311"/>
    <lineage>
        <taxon>Eukaryota</taxon>
        <taxon>Fungi</taxon>
        <taxon>Fungi incertae sedis</taxon>
        <taxon>Mucoromycota</taxon>
        <taxon>Glomeromycotina</taxon>
        <taxon>Glomeromycetes</taxon>
        <taxon>Glomerales</taxon>
        <taxon>Glomeraceae</taxon>
        <taxon>Funneliformis</taxon>
    </lineage>
</organism>
<dbReference type="Proteomes" id="UP001153678">
    <property type="component" value="Unassembled WGS sequence"/>
</dbReference>
<accession>A0A9W4SES1</accession>
<dbReference type="AlphaFoldDB" id="A0A9W4SES1"/>
<protein>
    <submittedName>
        <fullName evidence="2">16318_t:CDS:1</fullName>
    </submittedName>
</protein>
<dbReference type="GO" id="GO:0005524">
    <property type="term" value="F:ATP binding"/>
    <property type="evidence" value="ECO:0007669"/>
    <property type="project" value="InterPro"/>
</dbReference>